<dbReference type="PANTHER" id="PTHR34580">
    <property type="match status" value="1"/>
</dbReference>
<dbReference type="Pfam" id="PF13280">
    <property type="entry name" value="WYL"/>
    <property type="match status" value="1"/>
</dbReference>
<feature type="domain" description="HTH deoR-type" evidence="3">
    <location>
        <begin position="6"/>
        <end position="62"/>
    </location>
</feature>
<gene>
    <name evidence="4" type="ORF">ERS672216_00360</name>
</gene>
<dbReference type="EMBL" id="FIZP01000001">
    <property type="protein sequence ID" value="CZE46421.1"/>
    <property type="molecule type" value="Genomic_DNA"/>
</dbReference>
<keyword evidence="2" id="KW-0804">Transcription</keyword>
<dbReference type="Proteomes" id="UP000069632">
    <property type="component" value="Unassembled WGS sequence"/>
</dbReference>
<dbReference type="PANTHER" id="PTHR34580:SF1">
    <property type="entry name" value="PROTEIN PAFC"/>
    <property type="match status" value="1"/>
</dbReference>
<keyword evidence="5" id="KW-1185">Reference proteome</keyword>
<dbReference type="InterPro" id="IPR026881">
    <property type="entry name" value="WYL_dom"/>
</dbReference>
<evidence type="ECO:0000256" key="2">
    <source>
        <dbReference type="ARBA" id="ARBA00023163"/>
    </source>
</evidence>
<sequence>MSKNSSTKRVCEILKRLNEGKYLNTEHLALEFETSERSIRRDFELIRELFGDILAKNGKNYTAFSKFLLQDTLSSSENYLLKNIIKLSKRSNLKLVKDMQNSFINTLIKDDEYNPYLFKIKPYEEIYAYKDTFKSLENAIIFQKEVNFIYDNYGKITKFKVKPYKIVFMHENFYLASQNKNDVLISRIAMIKDLNVTAKTFTKNYEILDFISDMQTTWAKYSVGYKSKLKECIIKVSKKNAKYFLLKKFMPSQEILNSDDDGNIYISYKVTNELEMFGLFKQWLFDIEVLKPRSFIYFMKKLREPDKVKSK</sequence>
<dbReference type="PROSITE" id="PS52050">
    <property type="entry name" value="WYL"/>
    <property type="match status" value="1"/>
</dbReference>
<keyword evidence="1" id="KW-0805">Transcription regulation</keyword>
<dbReference type="AlphaFoldDB" id="A0A128ED62"/>
<dbReference type="GO" id="GO:0003700">
    <property type="term" value="F:DNA-binding transcription factor activity"/>
    <property type="evidence" value="ECO:0007669"/>
    <property type="project" value="InterPro"/>
</dbReference>
<reference evidence="4 5" key="1">
    <citation type="submission" date="2016-02" db="EMBL/GenBank/DDBJ databases">
        <authorList>
            <consortium name="Pathogen Informatics"/>
        </authorList>
    </citation>
    <scope>NUCLEOTIDE SEQUENCE [LARGE SCALE GENOMIC DNA]</scope>
    <source>
        <strain evidence="4 5">RC20</strain>
    </source>
</reference>
<dbReference type="Pfam" id="PF08220">
    <property type="entry name" value="HTH_DeoR"/>
    <property type="match status" value="1"/>
</dbReference>
<evidence type="ECO:0000313" key="4">
    <source>
        <dbReference type="EMBL" id="CZE46421.1"/>
    </source>
</evidence>
<dbReference type="PROSITE" id="PS51000">
    <property type="entry name" value="HTH_DEOR_2"/>
    <property type="match status" value="1"/>
</dbReference>
<name>A0A128ED62_9BACT</name>
<evidence type="ECO:0000313" key="5">
    <source>
        <dbReference type="Proteomes" id="UP000069632"/>
    </source>
</evidence>
<dbReference type="RefSeq" id="WP_075539967.1">
    <property type="nucleotide sequence ID" value="NZ_CP053844.1"/>
</dbReference>
<dbReference type="Gene3D" id="1.10.10.10">
    <property type="entry name" value="Winged helix-like DNA-binding domain superfamily/Winged helix DNA-binding domain"/>
    <property type="match status" value="1"/>
</dbReference>
<dbReference type="InterPro" id="IPR036388">
    <property type="entry name" value="WH-like_DNA-bd_sf"/>
</dbReference>
<protein>
    <submittedName>
        <fullName evidence="4">Transcriptional regulator</fullName>
    </submittedName>
</protein>
<dbReference type="InterPro" id="IPR001034">
    <property type="entry name" value="DeoR_HTH"/>
</dbReference>
<dbReference type="InterPro" id="IPR051534">
    <property type="entry name" value="CBASS_pafABC_assoc_protein"/>
</dbReference>
<accession>A0A128ED62</accession>
<evidence type="ECO:0000259" key="3">
    <source>
        <dbReference type="PROSITE" id="PS51000"/>
    </source>
</evidence>
<organism evidence="4 5">
    <name type="scientific">Campylobacter geochelonis</name>
    <dbReference type="NCBI Taxonomy" id="1780362"/>
    <lineage>
        <taxon>Bacteria</taxon>
        <taxon>Pseudomonadati</taxon>
        <taxon>Campylobacterota</taxon>
        <taxon>Epsilonproteobacteria</taxon>
        <taxon>Campylobacterales</taxon>
        <taxon>Campylobacteraceae</taxon>
        <taxon>Campylobacter</taxon>
    </lineage>
</organism>
<proteinExistence type="predicted"/>
<evidence type="ECO:0000256" key="1">
    <source>
        <dbReference type="ARBA" id="ARBA00023015"/>
    </source>
</evidence>